<keyword evidence="3" id="KW-1185">Reference proteome</keyword>
<proteinExistence type="predicted"/>
<evidence type="ECO:0000313" key="3">
    <source>
        <dbReference type="Proteomes" id="UP000241222"/>
    </source>
</evidence>
<evidence type="ECO:0000313" key="2">
    <source>
        <dbReference type="EMBL" id="PSU34323.1"/>
    </source>
</evidence>
<name>A0A2T3J057_9GAMM</name>
<gene>
    <name evidence="2" type="ORF">C9I99_10090</name>
</gene>
<protein>
    <submittedName>
        <fullName evidence="2">YnhF family membrane protein</fullName>
    </submittedName>
</protein>
<dbReference type="AlphaFoldDB" id="A0A2T3J057"/>
<comment type="caution">
    <text evidence="2">The sequence shown here is derived from an EMBL/GenBank/DDBJ whole genome shotgun (WGS) entry which is preliminary data.</text>
</comment>
<organism evidence="2 3">
    <name type="scientific">Photobacterium lutimaris</name>
    <dbReference type="NCBI Taxonomy" id="388278"/>
    <lineage>
        <taxon>Bacteria</taxon>
        <taxon>Pseudomonadati</taxon>
        <taxon>Pseudomonadota</taxon>
        <taxon>Gammaproteobacteria</taxon>
        <taxon>Vibrionales</taxon>
        <taxon>Vibrionaceae</taxon>
        <taxon>Photobacterium</taxon>
    </lineage>
</organism>
<evidence type="ECO:0000256" key="1">
    <source>
        <dbReference type="SAM" id="Phobius"/>
    </source>
</evidence>
<keyword evidence="1" id="KW-0812">Transmembrane</keyword>
<accession>A0A2T3J057</accession>
<keyword evidence="1" id="KW-0472">Membrane</keyword>
<reference evidence="2 3" key="1">
    <citation type="submission" date="2018-03" db="EMBL/GenBank/DDBJ databases">
        <title>Whole genome sequencing of Histamine producing bacteria.</title>
        <authorList>
            <person name="Butler K."/>
        </authorList>
    </citation>
    <scope>NUCLEOTIDE SEQUENCE [LARGE SCALE GENOMIC DNA]</scope>
    <source>
        <strain evidence="2 3">JCM 13586</strain>
    </source>
</reference>
<keyword evidence="1" id="KW-1133">Transmembrane helix</keyword>
<feature type="transmembrane region" description="Helical" evidence="1">
    <location>
        <begin position="7"/>
        <end position="27"/>
    </location>
</feature>
<sequence>MEFELKLAVFTAIIIMTVIMGFGIVSVTA</sequence>
<dbReference type="EMBL" id="PYMH01000003">
    <property type="protein sequence ID" value="PSU34323.1"/>
    <property type="molecule type" value="Genomic_DNA"/>
</dbReference>
<dbReference type="Proteomes" id="UP000241222">
    <property type="component" value="Unassembled WGS sequence"/>
</dbReference>